<proteinExistence type="predicted"/>
<accession>A0A7Y8ARS9</accession>
<comment type="caution">
    <text evidence="2">The sequence shown here is derived from an EMBL/GenBank/DDBJ whole genome shotgun (WGS) entry which is preliminary data.</text>
</comment>
<evidence type="ECO:0000313" key="2">
    <source>
        <dbReference type="EMBL" id="NWD38907.1"/>
    </source>
</evidence>
<organism evidence="2 3">
    <name type="scientific">Pseudomonas tolaasii</name>
    <dbReference type="NCBI Taxonomy" id="29442"/>
    <lineage>
        <taxon>Bacteria</taxon>
        <taxon>Pseudomonadati</taxon>
        <taxon>Pseudomonadota</taxon>
        <taxon>Gammaproteobacteria</taxon>
        <taxon>Pseudomonadales</taxon>
        <taxon>Pseudomonadaceae</taxon>
        <taxon>Pseudomonas</taxon>
    </lineage>
</organism>
<sequence>MVGDLAKAALPVVGEFAKTATELVKVAGEVVKSISAQQQSAATQTKVAQENTHSHDKPVDFSNGNSASSNVSIHFS</sequence>
<evidence type="ECO:0000256" key="1">
    <source>
        <dbReference type="SAM" id="MobiDB-lite"/>
    </source>
</evidence>
<gene>
    <name evidence="2" type="ORF">HX787_23935</name>
</gene>
<feature type="compositionally biased region" description="Polar residues" evidence="1">
    <location>
        <begin position="62"/>
        <end position="76"/>
    </location>
</feature>
<name>A0A7Y8ARS9_PSETO</name>
<dbReference type="EMBL" id="JACAQK010000020">
    <property type="protein sequence ID" value="NWD38907.1"/>
    <property type="molecule type" value="Genomic_DNA"/>
</dbReference>
<dbReference type="Proteomes" id="UP000549134">
    <property type="component" value="Unassembled WGS sequence"/>
</dbReference>
<feature type="region of interest" description="Disordered" evidence="1">
    <location>
        <begin position="42"/>
        <end position="76"/>
    </location>
</feature>
<dbReference type="AlphaFoldDB" id="A0A7Y8ARS9"/>
<protein>
    <submittedName>
        <fullName evidence="2">Uncharacterized protein</fullName>
    </submittedName>
</protein>
<reference evidence="2 3" key="1">
    <citation type="submission" date="2020-04" db="EMBL/GenBank/DDBJ databases">
        <title>Molecular characterization of pseudomonads from Agaricus bisporus reveal novel blotch 2 pathogens in Western Europe.</title>
        <authorList>
            <person name="Taparia T."/>
            <person name="Krijger M."/>
            <person name="Haynes E."/>
            <person name="Elpinstone J.G."/>
            <person name="Noble R."/>
            <person name="Van Der Wolf J."/>
        </authorList>
    </citation>
    <scope>NUCLEOTIDE SEQUENCE [LARGE SCALE GENOMIC DNA]</scope>
    <source>
        <strain evidence="2 3">IPO3746</strain>
    </source>
</reference>
<evidence type="ECO:0000313" key="3">
    <source>
        <dbReference type="Proteomes" id="UP000549134"/>
    </source>
</evidence>